<keyword evidence="1" id="KW-0472">Membrane</keyword>
<protein>
    <submittedName>
        <fullName evidence="2">Uncharacterized protein</fullName>
    </submittedName>
</protein>
<name>A0ABQ8JIT0_DERPT</name>
<proteinExistence type="predicted"/>
<evidence type="ECO:0000313" key="3">
    <source>
        <dbReference type="Proteomes" id="UP000887458"/>
    </source>
</evidence>
<comment type="caution">
    <text evidence="2">The sequence shown here is derived from an EMBL/GenBank/DDBJ whole genome shotgun (WGS) entry which is preliminary data.</text>
</comment>
<feature type="transmembrane region" description="Helical" evidence="1">
    <location>
        <begin position="26"/>
        <end position="42"/>
    </location>
</feature>
<reference evidence="2 3" key="2">
    <citation type="journal article" date="2022" name="Mol. Biol. Evol.">
        <title>Comparative Genomics Reveals Insights into the Divergent Evolution of Astigmatic Mites and Household Pest Adaptations.</title>
        <authorList>
            <person name="Xiong Q."/>
            <person name="Wan A.T."/>
            <person name="Liu X."/>
            <person name="Fung C.S."/>
            <person name="Xiao X."/>
            <person name="Malainual N."/>
            <person name="Hou J."/>
            <person name="Wang L."/>
            <person name="Wang M."/>
            <person name="Yang K.Y."/>
            <person name="Cui Y."/>
            <person name="Leung E.L."/>
            <person name="Nong W."/>
            <person name="Shin S.K."/>
            <person name="Au S.W."/>
            <person name="Jeong K.Y."/>
            <person name="Chew F.T."/>
            <person name="Hui J.H."/>
            <person name="Leung T.F."/>
            <person name="Tungtrongchitr A."/>
            <person name="Zhong N."/>
            <person name="Liu Z."/>
            <person name="Tsui S.K."/>
        </authorList>
    </citation>
    <scope>NUCLEOTIDE SEQUENCE [LARGE SCALE GENOMIC DNA]</scope>
    <source>
        <strain evidence="2">Derp</strain>
    </source>
</reference>
<sequence>MTTGLVLNNCKFPFCILTFGNDERRLALLLLLLILILLFLAFNELHNNNKAVPLAVFISFRRTISIQPAGVPQPFIHFDSANFSTLVFDLSLLSNNVIDERLSVDDNSFNDLQRLPIPVPVAMINSIS</sequence>
<dbReference type="EMBL" id="NJHN03000037">
    <property type="protein sequence ID" value="KAH9422310.1"/>
    <property type="molecule type" value="Genomic_DNA"/>
</dbReference>
<keyword evidence="1" id="KW-0812">Transmembrane</keyword>
<accession>A0ABQ8JIT0</accession>
<evidence type="ECO:0000313" key="2">
    <source>
        <dbReference type="EMBL" id="KAH9422310.1"/>
    </source>
</evidence>
<gene>
    <name evidence="2" type="ORF">DERP_002607</name>
</gene>
<keyword evidence="1" id="KW-1133">Transmembrane helix</keyword>
<reference evidence="2 3" key="1">
    <citation type="journal article" date="2018" name="J. Allergy Clin. Immunol.">
        <title>High-quality assembly of Dermatophagoides pteronyssinus genome and transcriptome reveals a wide range of novel allergens.</title>
        <authorList>
            <person name="Liu X.Y."/>
            <person name="Yang K.Y."/>
            <person name="Wang M.Q."/>
            <person name="Kwok J.S."/>
            <person name="Zeng X."/>
            <person name="Yang Z."/>
            <person name="Xiao X.J."/>
            <person name="Lau C.P."/>
            <person name="Li Y."/>
            <person name="Huang Z.M."/>
            <person name="Ba J.G."/>
            <person name="Yim A.K."/>
            <person name="Ouyang C.Y."/>
            <person name="Ngai S.M."/>
            <person name="Chan T.F."/>
            <person name="Leung E.L."/>
            <person name="Liu L."/>
            <person name="Liu Z.G."/>
            <person name="Tsui S.K."/>
        </authorList>
    </citation>
    <scope>NUCLEOTIDE SEQUENCE [LARGE SCALE GENOMIC DNA]</scope>
    <source>
        <strain evidence="2">Derp</strain>
    </source>
</reference>
<keyword evidence="3" id="KW-1185">Reference proteome</keyword>
<evidence type="ECO:0000256" key="1">
    <source>
        <dbReference type="SAM" id="Phobius"/>
    </source>
</evidence>
<organism evidence="2 3">
    <name type="scientific">Dermatophagoides pteronyssinus</name>
    <name type="common">European house dust mite</name>
    <dbReference type="NCBI Taxonomy" id="6956"/>
    <lineage>
        <taxon>Eukaryota</taxon>
        <taxon>Metazoa</taxon>
        <taxon>Ecdysozoa</taxon>
        <taxon>Arthropoda</taxon>
        <taxon>Chelicerata</taxon>
        <taxon>Arachnida</taxon>
        <taxon>Acari</taxon>
        <taxon>Acariformes</taxon>
        <taxon>Sarcoptiformes</taxon>
        <taxon>Astigmata</taxon>
        <taxon>Psoroptidia</taxon>
        <taxon>Analgoidea</taxon>
        <taxon>Pyroglyphidae</taxon>
        <taxon>Dermatophagoidinae</taxon>
        <taxon>Dermatophagoides</taxon>
    </lineage>
</organism>
<dbReference type="Proteomes" id="UP000887458">
    <property type="component" value="Unassembled WGS sequence"/>
</dbReference>